<dbReference type="OrthoDB" id="6112830at2759"/>
<gene>
    <name evidence="2" type="ORF">MEDL_57183</name>
</gene>
<feature type="region of interest" description="Disordered" evidence="1">
    <location>
        <begin position="65"/>
        <end position="90"/>
    </location>
</feature>
<sequence>MITNTAVREDLQHYTEKIQSEQTLNRDLSKMNSCDDCGVLFETIHDLQRHIKTWCPENKESKRKLPEDIEENNSAKKARPDNQSDNEYVLNDNKQENKAFLKIGKISRDYNEEARESKIKKYLKKGLSKTEAKQRANDKLKNEDWIIFIIRYLQVIEYIMRLKYEKMHVHVMNKVEAYLRDGFDEKRAIQMAIKKYRHQLENFIEDSQSSGKDDDTESKDNESDHGNDSHSGSEDENTTDDETDNESEASE</sequence>
<evidence type="ECO:0000313" key="3">
    <source>
        <dbReference type="Proteomes" id="UP000683360"/>
    </source>
</evidence>
<name>A0A8S3UND1_MYTED</name>
<keyword evidence="3" id="KW-1185">Reference proteome</keyword>
<proteinExistence type="predicted"/>
<dbReference type="EMBL" id="CAJPWZ010002760">
    <property type="protein sequence ID" value="CAG2245163.1"/>
    <property type="molecule type" value="Genomic_DNA"/>
</dbReference>
<evidence type="ECO:0000256" key="1">
    <source>
        <dbReference type="SAM" id="MobiDB-lite"/>
    </source>
</evidence>
<reference evidence="2" key="1">
    <citation type="submission" date="2021-03" db="EMBL/GenBank/DDBJ databases">
        <authorList>
            <person name="Bekaert M."/>
        </authorList>
    </citation>
    <scope>NUCLEOTIDE SEQUENCE</scope>
</reference>
<comment type="caution">
    <text evidence="2">The sequence shown here is derived from an EMBL/GenBank/DDBJ whole genome shotgun (WGS) entry which is preliminary data.</text>
</comment>
<evidence type="ECO:0008006" key="4">
    <source>
        <dbReference type="Google" id="ProtNLM"/>
    </source>
</evidence>
<protein>
    <recommendedName>
        <fullName evidence="4">C2H2-type domain-containing protein</fullName>
    </recommendedName>
</protein>
<organism evidence="2 3">
    <name type="scientific">Mytilus edulis</name>
    <name type="common">Blue mussel</name>
    <dbReference type="NCBI Taxonomy" id="6550"/>
    <lineage>
        <taxon>Eukaryota</taxon>
        <taxon>Metazoa</taxon>
        <taxon>Spiralia</taxon>
        <taxon>Lophotrochozoa</taxon>
        <taxon>Mollusca</taxon>
        <taxon>Bivalvia</taxon>
        <taxon>Autobranchia</taxon>
        <taxon>Pteriomorphia</taxon>
        <taxon>Mytilida</taxon>
        <taxon>Mytiloidea</taxon>
        <taxon>Mytilidae</taxon>
        <taxon>Mytilinae</taxon>
        <taxon>Mytilus</taxon>
    </lineage>
</organism>
<feature type="compositionally biased region" description="Basic and acidic residues" evidence="1">
    <location>
        <begin position="218"/>
        <end position="233"/>
    </location>
</feature>
<dbReference type="Proteomes" id="UP000683360">
    <property type="component" value="Unassembled WGS sequence"/>
</dbReference>
<dbReference type="AlphaFoldDB" id="A0A8S3UND1"/>
<feature type="region of interest" description="Disordered" evidence="1">
    <location>
        <begin position="204"/>
        <end position="251"/>
    </location>
</feature>
<evidence type="ECO:0000313" key="2">
    <source>
        <dbReference type="EMBL" id="CAG2245163.1"/>
    </source>
</evidence>
<accession>A0A8S3UND1</accession>
<feature type="compositionally biased region" description="Acidic residues" evidence="1">
    <location>
        <begin position="234"/>
        <end position="251"/>
    </location>
</feature>